<dbReference type="InterPro" id="IPR027417">
    <property type="entry name" value="P-loop_NTPase"/>
</dbReference>
<reference evidence="3 4" key="1">
    <citation type="journal article" date="2014" name="Genome Announc.">
        <title>Genome Sequence and Methylome of Soil Bacterium Gemmatirosa kalamazoonensis KBS708T, a Member of the Rarely Cultivated Gemmatimonadetes Phylum.</title>
        <authorList>
            <person name="Debruyn J.M."/>
            <person name="Radosevich M."/>
            <person name="Wommack K.E."/>
            <person name="Polson S.W."/>
            <person name="Hauser L.J."/>
            <person name="Fawaz M.N."/>
            <person name="Korlach J."/>
            <person name="Tsai Y.C."/>
        </authorList>
    </citation>
    <scope>NUCLEOTIDE SEQUENCE [LARGE SCALE GENOMIC DNA]</scope>
    <source>
        <strain evidence="3 4">KBS708</strain>
    </source>
</reference>
<dbReference type="STRING" id="861299.J421_2946"/>
<dbReference type="SUPFAM" id="SSF110997">
    <property type="entry name" value="Sporulation related repeat"/>
    <property type="match status" value="1"/>
</dbReference>
<feature type="domain" description="SPOR" evidence="2">
    <location>
        <begin position="289"/>
        <end position="370"/>
    </location>
</feature>
<evidence type="ECO:0000313" key="4">
    <source>
        <dbReference type="Proteomes" id="UP000019151"/>
    </source>
</evidence>
<proteinExistence type="predicted"/>
<sequence>MSASPPVAAGDAWLEEGRRAAPVLDAVASAVVVGRDADAAAWVALGMARAQADRRRVAIADLVGELAPLQALVDPESDPHGISDSFLYGVSLNKIAHPADATGNLFVLPSGSEAVAVEEVFTSDRWRRLASGFREVGALLLLVAHADTPGLDTLATMVDGSVVVGDASGALADAPPPLAVIAPTRRRPVRTSTTEPTASAARPEPAPTAPAGDPAWRRWAVYALLAVVLAGALSVWLWSRSTSVHGDVPVRADSARSAAARRDTTRADSAAPAPNGPLPALVVANPADSSSAVTYSVMVAASNTPEGALLDPRTMATLSATALTPVLDDGAPWYRLFVGAFATKAGADSLLGALRQRGVLGEGSGMSVRAPYALLVADHVPAQDAPARVQALARKNVPVYPLSRGDGTVALYAGAFERPEQAAWLARALQAAGVVPTLVYRTGRSL</sequence>
<feature type="compositionally biased region" description="Basic and acidic residues" evidence="1">
    <location>
        <begin position="253"/>
        <end position="266"/>
    </location>
</feature>
<dbReference type="Proteomes" id="UP000019151">
    <property type="component" value="Chromosome"/>
</dbReference>
<dbReference type="EMBL" id="CP007128">
    <property type="protein sequence ID" value="AHG90483.1"/>
    <property type="molecule type" value="Genomic_DNA"/>
</dbReference>
<protein>
    <submittedName>
        <fullName evidence="3">Sporulation domain-containing protein</fullName>
    </submittedName>
</protein>
<evidence type="ECO:0000313" key="3">
    <source>
        <dbReference type="EMBL" id="AHG90483.1"/>
    </source>
</evidence>
<accession>W0RM16</accession>
<dbReference type="RefSeq" id="WP_025411953.1">
    <property type="nucleotide sequence ID" value="NZ_CP007128.1"/>
</dbReference>
<evidence type="ECO:0000259" key="2">
    <source>
        <dbReference type="PROSITE" id="PS51724"/>
    </source>
</evidence>
<feature type="region of interest" description="Disordered" evidence="1">
    <location>
        <begin position="184"/>
        <end position="212"/>
    </location>
</feature>
<name>W0RM16_9BACT</name>
<dbReference type="PATRIC" id="fig|861299.3.peg.2998"/>
<dbReference type="HOGENOM" id="CLU_613588_0_0_0"/>
<dbReference type="GO" id="GO:0042834">
    <property type="term" value="F:peptidoglycan binding"/>
    <property type="evidence" value="ECO:0007669"/>
    <property type="project" value="InterPro"/>
</dbReference>
<gene>
    <name evidence="3" type="ORF">J421_2946</name>
</gene>
<dbReference type="InterPro" id="IPR007730">
    <property type="entry name" value="SPOR-like_dom"/>
</dbReference>
<keyword evidence="4" id="KW-1185">Reference proteome</keyword>
<dbReference type="Gene3D" id="3.30.70.1070">
    <property type="entry name" value="Sporulation related repeat"/>
    <property type="match status" value="1"/>
</dbReference>
<dbReference type="Pfam" id="PF05036">
    <property type="entry name" value="SPOR"/>
    <property type="match status" value="1"/>
</dbReference>
<dbReference type="OrthoDB" id="9774909at2"/>
<dbReference type="KEGG" id="gba:J421_2946"/>
<feature type="region of interest" description="Disordered" evidence="1">
    <location>
        <begin position="253"/>
        <end position="274"/>
    </location>
</feature>
<dbReference type="InterPro" id="IPR036680">
    <property type="entry name" value="SPOR-like_sf"/>
</dbReference>
<dbReference type="eggNOG" id="COG3087">
    <property type="taxonomic scope" value="Bacteria"/>
</dbReference>
<dbReference type="Gene3D" id="3.40.50.300">
    <property type="entry name" value="P-loop containing nucleotide triphosphate hydrolases"/>
    <property type="match status" value="1"/>
</dbReference>
<organism evidence="3 4">
    <name type="scientific">Gemmatirosa kalamazoonensis</name>
    <dbReference type="NCBI Taxonomy" id="861299"/>
    <lineage>
        <taxon>Bacteria</taxon>
        <taxon>Pseudomonadati</taxon>
        <taxon>Gemmatimonadota</taxon>
        <taxon>Gemmatimonadia</taxon>
        <taxon>Gemmatimonadales</taxon>
        <taxon>Gemmatimonadaceae</taxon>
        <taxon>Gemmatirosa</taxon>
    </lineage>
</organism>
<dbReference type="PROSITE" id="PS51724">
    <property type="entry name" value="SPOR"/>
    <property type="match status" value="1"/>
</dbReference>
<dbReference type="InParanoid" id="W0RM16"/>
<feature type="compositionally biased region" description="Low complexity" evidence="1">
    <location>
        <begin position="190"/>
        <end position="203"/>
    </location>
</feature>
<dbReference type="AlphaFoldDB" id="W0RM16"/>
<evidence type="ECO:0000256" key="1">
    <source>
        <dbReference type="SAM" id="MobiDB-lite"/>
    </source>
</evidence>